<evidence type="ECO:0000256" key="4">
    <source>
        <dbReference type="ARBA" id="ARBA00022670"/>
    </source>
</evidence>
<dbReference type="PIRSF" id="PIRSF036388">
    <property type="entry name" value="Ctsl_amnpptdse_B"/>
    <property type="match status" value="1"/>
</dbReference>
<keyword evidence="4" id="KW-0645">Protease</keyword>
<evidence type="ECO:0000256" key="5">
    <source>
        <dbReference type="ARBA" id="ARBA00022723"/>
    </source>
</evidence>
<evidence type="ECO:0000256" key="2">
    <source>
        <dbReference type="ARBA" id="ARBA00022438"/>
    </source>
</evidence>
<dbReference type="InterPro" id="IPR008330">
    <property type="entry name" value="Pept_M17_PepB"/>
</dbReference>
<dbReference type="InterPro" id="IPR047620">
    <property type="entry name" value="M17_PepB-like_N"/>
</dbReference>
<comment type="similarity">
    <text evidence="1">Belongs to the peptidase M17 family.</text>
</comment>
<evidence type="ECO:0000313" key="10">
    <source>
        <dbReference type="Proteomes" id="UP000232060"/>
    </source>
</evidence>
<sequence length="434" mass="46147">MADMMNVRLSTQAAAAHWGEGALLSFSDDQALIHQGPISQEKDALRTIQRAARRLESTGIKRVTLAGEGWDLERRYAFAQGFYAAKGQRELSFGEQTAEEARELVALIKATHWVREVTNGCPEEIYPMSLAESALLLIRGLAGDKVTARITAGEALREAGHIGIWSVGRGSEREPVLLELDYNPTGDSQAPVVAALVGKGITFDSGGYSMKSSDNMLPMKSDMGGAAMVTGALALAISRGLNKRVKLILCCAENLVSGHAFKLGDILTYRNGISVEIQNTDAEGRLVLADGLLTASESGAAYILDAATLTGAAKTALGRDYNAVFALDETEQQRALAAARAENEKAWALPLESWHAGQLTSAFAELGNVASAEGTAGATTAAAFLSRFVRDEGKGWVHLDLAASYQKSGNDLWATGAKGHGLRTIARWLQEVGA</sequence>
<dbReference type="InterPro" id="IPR000819">
    <property type="entry name" value="Peptidase_M17_C"/>
</dbReference>
<dbReference type="EMBL" id="PGCP01000005">
    <property type="protein sequence ID" value="PJC94145.1"/>
    <property type="molecule type" value="Genomic_DNA"/>
</dbReference>
<dbReference type="GO" id="GO:0070006">
    <property type="term" value="F:metalloaminopeptidase activity"/>
    <property type="evidence" value="ECO:0007669"/>
    <property type="project" value="InterPro"/>
</dbReference>
<dbReference type="OrthoDB" id="9809354at2"/>
<gene>
    <name evidence="9" type="ORF">CUC44_05465</name>
</gene>
<dbReference type="GO" id="GO:0005737">
    <property type="term" value="C:cytoplasm"/>
    <property type="evidence" value="ECO:0007669"/>
    <property type="project" value="InterPro"/>
</dbReference>
<dbReference type="PRINTS" id="PR00481">
    <property type="entry name" value="LAMNOPPTDASE"/>
</dbReference>
<keyword evidence="3" id="KW-0963">Cytoplasm</keyword>
<keyword evidence="2 9" id="KW-0031">Aminopeptidase</keyword>
<dbReference type="SUPFAM" id="SSF53187">
    <property type="entry name" value="Zn-dependent exopeptidases"/>
    <property type="match status" value="1"/>
</dbReference>
<feature type="domain" description="Cytosol aminopeptidase" evidence="8">
    <location>
        <begin position="279"/>
        <end position="286"/>
    </location>
</feature>
<name>A0A2M8HC65_9GAMM</name>
<evidence type="ECO:0000259" key="8">
    <source>
        <dbReference type="PROSITE" id="PS00631"/>
    </source>
</evidence>
<dbReference type="InterPro" id="IPR011356">
    <property type="entry name" value="Leucine_aapep/pepB"/>
</dbReference>
<reference evidence="9 10" key="1">
    <citation type="submission" date="2017-11" db="EMBL/GenBank/DDBJ databases">
        <title>Draft genome sequence of environmental isolate Aeromonas lusitania sp. nov. MDC 2473.</title>
        <authorList>
            <person name="Colston S.M."/>
            <person name="Navarro A."/>
            <person name="Martinez-Murcia A.J."/>
            <person name="Graf J."/>
        </authorList>
    </citation>
    <scope>NUCLEOTIDE SEQUENCE [LARGE SCALE GENOMIC DNA]</scope>
    <source>
        <strain evidence="9 10">MDC 2473</strain>
    </source>
</reference>
<keyword evidence="5" id="KW-0479">Metal-binding</keyword>
<dbReference type="Proteomes" id="UP000232060">
    <property type="component" value="Unassembled WGS sequence"/>
</dbReference>
<dbReference type="PROSITE" id="PS00631">
    <property type="entry name" value="CYTOSOL_AP"/>
    <property type="match status" value="1"/>
</dbReference>
<dbReference type="RefSeq" id="WP_100858969.1">
    <property type="nucleotide sequence ID" value="NZ_PGCP01000005.1"/>
</dbReference>
<dbReference type="Pfam" id="PF12404">
    <property type="entry name" value="DUF3663"/>
    <property type="match status" value="1"/>
</dbReference>
<keyword evidence="10" id="KW-1185">Reference proteome</keyword>
<evidence type="ECO:0000313" key="9">
    <source>
        <dbReference type="EMBL" id="PJC94145.1"/>
    </source>
</evidence>
<dbReference type="PANTHER" id="PTHR11963:SF20">
    <property type="entry name" value="PEPTIDASE B"/>
    <property type="match status" value="1"/>
</dbReference>
<organism evidence="9 10">
    <name type="scientific">Aeromonas lusitana</name>
    <dbReference type="NCBI Taxonomy" id="931529"/>
    <lineage>
        <taxon>Bacteria</taxon>
        <taxon>Pseudomonadati</taxon>
        <taxon>Pseudomonadota</taxon>
        <taxon>Gammaproteobacteria</taxon>
        <taxon>Aeromonadales</taxon>
        <taxon>Aeromonadaceae</taxon>
        <taxon>Aeromonas</taxon>
    </lineage>
</organism>
<proteinExistence type="inferred from homology"/>
<keyword evidence="7" id="KW-0464">Manganese</keyword>
<evidence type="ECO:0000256" key="3">
    <source>
        <dbReference type="ARBA" id="ARBA00022490"/>
    </source>
</evidence>
<evidence type="ECO:0000256" key="6">
    <source>
        <dbReference type="ARBA" id="ARBA00022801"/>
    </source>
</evidence>
<keyword evidence="6" id="KW-0378">Hydrolase</keyword>
<dbReference type="NCBIfam" id="NF003450">
    <property type="entry name" value="PRK05015.1"/>
    <property type="match status" value="1"/>
</dbReference>
<dbReference type="Gene3D" id="3.40.630.10">
    <property type="entry name" value="Zn peptidases"/>
    <property type="match status" value="1"/>
</dbReference>
<comment type="caution">
    <text evidence="9">The sequence shown here is derived from an EMBL/GenBank/DDBJ whole genome shotgun (WGS) entry which is preliminary data.</text>
</comment>
<dbReference type="GO" id="GO:0030145">
    <property type="term" value="F:manganese ion binding"/>
    <property type="evidence" value="ECO:0007669"/>
    <property type="project" value="InterPro"/>
</dbReference>
<dbReference type="PANTHER" id="PTHR11963">
    <property type="entry name" value="LEUCINE AMINOPEPTIDASE-RELATED"/>
    <property type="match status" value="1"/>
</dbReference>
<dbReference type="Pfam" id="PF00883">
    <property type="entry name" value="Peptidase_M17"/>
    <property type="match status" value="1"/>
</dbReference>
<evidence type="ECO:0000256" key="7">
    <source>
        <dbReference type="ARBA" id="ARBA00023211"/>
    </source>
</evidence>
<evidence type="ECO:0000256" key="1">
    <source>
        <dbReference type="ARBA" id="ARBA00009528"/>
    </source>
</evidence>
<accession>A0A2M8HC65</accession>
<protein>
    <submittedName>
        <fullName evidence="9">Aminopeptidase PepB</fullName>
    </submittedName>
</protein>
<dbReference type="GO" id="GO:0006508">
    <property type="term" value="P:proteolysis"/>
    <property type="evidence" value="ECO:0007669"/>
    <property type="project" value="UniProtKB-KW"/>
</dbReference>
<dbReference type="AlphaFoldDB" id="A0A2M8HC65"/>